<organism evidence="1 2">
    <name type="scientific">Vallitalea guaymasensis</name>
    <dbReference type="NCBI Taxonomy" id="1185412"/>
    <lineage>
        <taxon>Bacteria</taxon>
        <taxon>Bacillati</taxon>
        <taxon>Bacillota</taxon>
        <taxon>Clostridia</taxon>
        <taxon>Lachnospirales</taxon>
        <taxon>Vallitaleaceae</taxon>
        <taxon>Vallitalea</taxon>
    </lineage>
</organism>
<dbReference type="KEGG" id="vgu:HYG85_20425"/>
<evidence type="ECO:0000313" key="2">
    <source>
        <dbReference type="Proteomes" id="UP000677305"/>
    </source>
</evidence>
<evidence type="ECO:0000313" key="1">
    <source>
        <dbReference type="EMBL" id="QUH31158.1"/>
    </source>
</evidence>
<proteinExistence type="predicted"/>
<name>A0A8J8ME12_9FIRM</name>
<dbReference type="AlphaFoldDB" id="A0A8J8ME12"/>
<dbReference type="Proteomes" id="UP000677305">
    <property type="component" value="Chromosome"/>
</dbReference>
<protein>
    <submittedName>
        <fullName evidence="1">Uncharacterized protein</fullName>
    </submittedName>
</protein>
<accession>A0A8J8ME12</accession>
<sequence>MKLELNELQQWIYDLIYNNNSIYKFEDWIYYNDNIMTYISYDDYIDLISIDYKDKYARGNLLRIIDQYVDYGVFESINLIRLLEKCLDKNLNFDQLALIYQEFYYMYCNGYTFLDELGITYGLACIVPPSKFSSNDWDKLRDTEKEEIINSFYPEVKVYIENAIELIVEEKIVLTGCKNELER</sequence>
<dbReference type="EMBL" id="CP058561">
    <property type="protein sequence ID" value="QUH31158.1"/>
    <property type="molecule type" value="Genomic_DNA"/>
</dbReference>
<reference evidence="1 2" key="1">
    <citation type="submission" date="2020-07" db="EMBL/GenBank/DDBJ databases">
        <title>Vallitalea guaymasensis genome.</title>
        <authorList>
            <person name="Postec A."/>
        </authorList>
    </citation>
    <scope>NUCLEOTIDE SEQUENCE [LARGE SCALE GENOMIC DNA]</scope>
    <source>
        <strain evidence="1 2">Ra1766G1</strain>
    </source>
</reference>
<keyword evidence="2" id="KW-1185">Reference proteome</keyword>
<gene>
    <name evidence="1" type="ORF">HYG85_20425</name>
</gene>
<dbReference type="RefSeq" id="WP_212691234.1">
    <property type="nucleotide sequence ID" value="NZ_CP058561.1"/>
</dbReference>